<protein>
    <submittedName>
        <fullName evidence="2">Uncharacterized protein</fullName>
    </submittedName>
</protein>
<evidence type="ECO:0000256" key="1">
    <source>
        <dbReference type="SAM" id="MobiDB-lite"/>
    </source>
</evidence>
<organism evidence="2">
    <name type="scientific">Psilocybe cubensis</name>
    <name type="common">Psychedelic mushroom</name>
    <name type="synonym">Stropharia cubensis</name>
    <dbReference type="NCBI Taxonomy" id="181762"/>
    <lineage>
        <taxon>Eukaryota</taxon>
        <taxon>Fungi</taxon>
        <taxon>Dikarya</taxon>
        <taxon>Basidiomycota</taxon>
        <taxon>Agaricomycotina</taxon>
        <taxon>Agaricomycetes</taxon>
        <taxon>Agaricomycetidae</taxon>
        <taxon>Agaricales</taxon>
        <taxon>Agaricineae</taxon>
        <taxon>Strophariaceae</taxon>
        <taxon>Psilocybe</taxon>
    </lineage>
</organism>
<feature type="region of interest" description="Disordered" evidence="1">
    <location>
        <begin position="22"/>
        <end position="103"/>
    </location>
</feature>
<comment type="caution">
    <text evidence="2">The sequence shown here is derived from an EMBL/GenBank/DDBJ whole genome shotgun (WGS) entry which is preliminary data.</text>
</comment>
<evidence type="ECO:0000313" key="2">
    <source>
        <dbReference type="EMBL" id="KAG5169250.1"/>
    </source>
</evidence>
<sequence>MPVSDAILTQILAQLEAMQVSQQTMQAKLDAPSSPLEPKSMKGLPNLATPSTPPREGASTSTQTDDAKESAVSVQAQSTRAALSSAPPSLRPGAASLTDKEREKLLVSQHDPNLTSCVVVQMTIAGGAAEAGVSVSACDWDRELRSVFFRMSMSRRSNESC</sequence>
<accession>A0A8H8CLA9</accession>
<reference evidence="2" key="1">
    <citation type="submission" date="2021-02" db="EMBL/GenBank/DDBJ databases">
        <title>Psilocybe cubensis genome.</title>
        <authorList>
            <person name="Mckernan K.J."/>
            <person name="Crawford S."/>
            <person name="Trippe A."/>
            <person name="Kane L.T."/>
            <person name="Mclaughlin S."/>
        </authorList>
    </citation>
    <scope>NUCLEOTIDE SEQUENCE [LARGE SCALE GENOMIC DNA]</scope>
    <source>
        <strain evidence="2">MGC-MH-2018</strain>
    </source>
</reference>
<feature type="compositionally biased region" description="Polar residues" evidence="1">
    <location>
        <begin position="72"/>
        <end position="82"/>
    </location>
</feature>
<dbReference type="EMBL" id="JAFIQS010000005">
    <property type="protein sequence ID" value="KAG5169250.1"/>
    <property type="molecule type" value="Genomic_DNA"/>
</dbReference>
<name>A0A8H8CLA9_PSICU</name>
<gene>
    <name evidence="2" type="ORF">JR316_005806</name>
</gene>
<proteinExistence type="predicted"/>
<dbReference type="AlphaFoldDB" id="A0A8H8CLA9"/>